<protein>
    <submittedName>
        <fullName evidence="1">Uncharacterized protein</fullName>
    </submittedName>
</protein>
<keyword evidence="2" id="KW-1185">Reference proteome</keyword>
<gene>
    <name evidence="1" type="ordered locus">Psta_2651</name>
</gene>
<dbReference type="Proteomes" id="UP000001887">
    <property type="component" value="Chromosome"/>
</dbReference>
<organism evidence="1 2">
    <name type="scientific">Pirellula staleyi (strain ATCC 27377 / DSM 6068 / ICPB 4128)</name>
    <name type="common">Pirella staleyi</name>
    <dbReference type="NCBI Taxonomy" id="530564"/>
    <lineage>
        <taxon>Bacteria</taxon>
        <taxon>Pseudomonadati</taxon>
        <taxon>Planctomycetota</taxon>
        <taxon>Planctomycetia</taxon>
        <taxon>Pirellulales</taxon>
        <taxon>Pirellulaceae</taxon>
        <taxon>Pirellula</taxon>
    </lineage>
</organism>
<accession>D2R6M0</accession>
<dbReference type="EMBL" id="CP001848">
    <property type="protein sequence ID" value="ADB17320.1"/>
    <property type="molecule type" value="Genomic_DNA"/>
</dbReference>
<dbReference type="KEGG" id="psl:Psta_2651"/>
<proteinExistence type="predicted"/>
<dbReference type="AlphaFoldDB" id="D2R6M0"/>
<dbReference type="HOGENOM" id="CLU_2736556_0_0_0"/>
<reference evidence="1 2" key="1">
    <citation type="journal article" date="2009" name="Stand. Genomic Sci.">
        <title>Complete genome sequence of Pirellula staleyi type strain (ATCC 27377).</title>
        <authorList>
            <person name="Clum A."/>
            <person name="Tindall B.J."/>
            <person name="Sikorski J."/>
            <person name="Ivanova N."/>
            <person name="Mavrommatis K."/>
            <person name="Lucas S."/>
            <person name="Glavina del Rio T."/>
            <person name="Nolan M."/>
            <person name="Chen F."/>
            <person name="Tice H."/>
            <person name="Pitluck S."/>
            <person name="Cheng J.F."/>
            <person name="Chertkov O."/>
            <person name="Brettin T."/>
            <person name="Han C."/>
            <person name="Detter J.C."/>
            <person name="Kuske C."/>
            <person name="Bruce D."/>
            <person name="Goodwin L."/>
            <person name="Ovchinikova G."/>
            <person name="Pati A."/>
            <person name="Mikhailova N."/>
            <person name="Chen A."/>
            <person name="Palaniappan K."/>
            <person name="Land M."/>
            <person name="Hauser L."/>
            <person name="Chang Y.J."/>
            <person name="Jeffries C.D."/>
            <person name="Chain P."/>
            <person name="Rohde M."/>
            <person name="Goker M."/>
            <person name="Bristow J."/>
            <person name="Eisen J.A."/>
            <person name="Markowitz V."/>
            <person name="Hugenholtz P."/>
            <person name="Kyrpides N.C."/>
            <person name="Klenk H.P."/>
            <person name="Lapidus A."/>
        </authorList>
    </citation>
    <scope>NUCLEOTIDE SEQUENCE [LARGE SCALE GENOMIC DNA]</scope>
    <source>
        <strain evidence="2">ATCC 27377 / DSM 6068 / ICPB 4128</strain>
    </source>
</reference>
<name>D2R6M0_PIRSD</name>
<evidence type="ECO:0000313" key="2">
    <source>
        <dbReference type="Proteomes" id="UP000001887"/>
    </source>
</evidence>
<sequence>MPYCSLTHYGHAISSLAESASRYLTRCCMAAKSLWYDKQGGSTLPSQFYSASALQNGVRSSQLWGSGVEST</sequence>
<evidence type="ECO:0000313" key="1">
    <source>
        <dbReference type="EMBL" id="ADB17320.1"/>
    </source>
</evidence>
<dbReference type="STRING" id="530564.Psta_2651"/>